<keyword evidence="1" id="KW-0472">Membrane</keyword>
<dbReference type="Pfam" id="PF12679">
    <property type="entry name" value="ABC2_membrane_2"/>
    <property type="match status" value="1"/>
</dbReference>
<accession>A0ABU5LTC4</accession>
<feature type="transmembrane region" description="Helical" evidence="1">
    <location>
        <begin position="100"/>
        <end position="126"/>
    </location>
</feature>
<protein>
    <submittedName>
        <fullName evidence="3">M1 family aminopeptidase</fullName>
    </submittedName>
</protein>
<feature type="transmembrane region" description="Helical" evidence="1">
    <location>
        <begin position="473"/>
        <end position="494"/>
    </location>
</feature>
<dbReference type="InterPro" id="IPR014782">
    <property type="entry name" value="Peptidase_M1_dom"/>
</dbReference>
<keyword evidence="1" id="KW-1133">Transmembrane helix</keyword>
<proteinExistence type="predicted"/>
<feature type="transmembrane region" description="Helical" evidence="1">
    <location>
        <begin position="56"/>
        <end position="79"/>
    </location>
</feature>
<feature type="transmembrane region" description="Helical" evidence="1">
    <location>
        <begin position="409"/>
        <end position="431"/>
    </location>
</feature>
<dbReference type="Pfam" id="PF01433">
    <property type="entry name" value="Peptidase_M1"/>
    <property type="match status" value="1"/>
</dbReference>
<name>A0ABU5LTC4_9SPHN</name>
<sequence>MFDAIARFELRYQLRNPVFWVVSILFFLLTFGSMTIDQIQIGSGGNVHKNAATALARTHIIMSLFFMFVTTAFVSNVVVRDDESGFGSMVRSTRVTKASYLLARFLGAFAAAAIAFLVVPLAIWLGSMMPWVDPETLGPNRLGDYLYAYALLALPNLFLTSCVFFAVATITRSMTYSYLAVIVFLVLYFSLVGIATAKPELRETIAYLEPFGVGAFSWTTRYWTAAEANSAMPAFAGILAVNRLVCLLFGAVALALAYARFSFSERGVSKRRLRREQRRAAKLAAHSPYTVSVLPPATPASARRAQLIARTRFEMALIFRSPGFVIMVAIGLANVIARLLFSGERYGTPTWPLTFSIIDLLTGAFAVMPLIIAIYYAGELVWRDRERGMNEIIDATALPGWAYMLPKTLAITAVLATTLVLSALVAIAVQLSRGVTDVHTGEYLAWYIAPLAVDFGLIAVLSVFVQALSPNKYIGWAVMVVYFVATSIFTTIGWDHPLYLYGSTGTMRLSDMNGDQIGGARGWWLRLYWAGWALVLGVCAHLLWRRGTDVKLGHRLRLVPRRLAGGPGILLVTALVVIVATGTFAYRQMDILNTYRSEPAQEARQAAYERKYYRYASLRQPTLTAIRLDVALHPAERRMTTTGRYAFINDTGAPLRDVHLRMQDDKTRLVAVVVPGARPVMVDDDFQYRIYRFDRPLAPGATGTIDFRTARAVRGFTANDDDVRLVGNGSFLNNREFAPVIGMDRTGLLQDRTKRRKQGLPAELRLAKLEDRSAQWRNYVHADWVRSDITLSTDADQVPIAPGRKLSDVTIGQRRTARFVSDTPILAFFSVQSARYAEKAKMADGVRLSVHYDPKHAFNVDRMLAAMQAALGYYHANFGPYQFDYARIVEYPGYSTYAQAFAGTIPYSEKIGFIADARSQDRIDYVTYVTAHELAHQYWAHQIISADMQGGTMWVETMAQYSALMVMKRLYGPEKIRRFLKYELDDYLRGRRAEAVEELPLERVENQAYIHYNKGSLALYLLQDRLGEDRVNAMLAGLLDRYRFRGRPYPRSTDLVASFAALARTPEERTLVADLFERITLWDLKAKGATTRRLPDGRWETLLSVDAAKFVADGKGNETLVPLAGRFDIGAFVARPGFGDFSRADVLAIERRPIRGGIQQVRIMTARKPMFVGIDPYNKYIDRNGDDNVVSVTG</sequence>
<evidence type="ECO:0000256" key="1">
    <source>
        <dbReference type="SAM" id="Phobius"/>
    </source>
</evidence>
<feature type="transmembrane region" description="Helical" evidence="1">
    <location>
        <begin position="17"/>
        <end position="36"/>
    </location>
</feature>
<keyword evidence="3" id="KW-0031">Aminopeptidase</keyword>
<reference evidence="4" key="1">
    <citation type="submission" date="2023-07" db="EMBL/GenBank/DDBJ databases">
        <title>Whole genome sequence analysis of rice epiphytic Sphingomonas sanguinis OsEp_Plm_15B2.</title>
        <authorList>
            <person name="Sahu K.P."/>
            <person name="Asharani P."/>
            <person name="Reddy B."/>
            <person name="Kumar A."/>
        </authorList>
    </citation>
    <scope>NUCLEOTIDE SEQUENCE [LARGE SCALE GENOMIC DNA]</scope>
    <source>
        <strain evidence="4">OsEp_Plm_15B2</strain>
    </source>
</reference>
<keyword evidence="3" id="KW-0378">Hydrolase</keyword>
<feature type="transmembrane region" description="Helical" evidence="1">
    <location>
        <begin position="175"/>
        <end position="197"/>
    </location>
</feature>
<dbReference type="GO" id="GO:0004177">
    <property type="term" value="F:aminopeptidase activity"/>
    <property type="evidence" value="ECO:0007669"/>
    <property type="project" value="UniProtKB-KW"/>
</dbReference>
<keyword evidence="4" id="KW-1185">Reference proteome</keyword>
<dbReference type="RefSeq" id="WP_322539919.1">
    <property type="nucleotide sequence ID" value="NZ_JAOBTW010000017.1"/>
</dbReference>
<evidence type="ECO:0000259" key="2">
    <source>
        <dbReference type="Pfam" id="PF01433"/>
    </source>
</evidence>
<dbReference type="PANTHER" id="PTHR43471:SF12">
    <property type="entry name" value="HYPOTHETICAL MEMBRANE PROTEIN, CONSERVED"/>
    <property type="match status" value="1"/>
</dbReference>
<feature type="transmembrane region" description="Helical" evidence="1">
    <location>
        <begin position="443"/>
        <end position="466"/>
    </location>
</feature>
<organism evidence="3 4">
    <name type="scientific">Sphingomonas sanguinis</name>
    <dbReference type="NCBI Taxonomy" id="33051"/>
    <lineage>
        <taxon>Bacteria</taxon>
        <taxon>Pseudomonadati</taxon>
        <taxon>Pseudomonadota</taxon>
        <taxon>Alphaproteobacteria</taxon>
        <taxon>Sphingomonadales</taxon>
        <taxon>Sphingomonadaceae</taxon>
        <taxon>Sphingomonas</taxon>
    </lineage>
</organism>
<dbReference type="InterPro" id="IPR027268">
    <property type="entry name" value="Peptidase_M4/M1_CTD_sf"/>
</dbReference>
<dbReference type="EMBL" id="JAOBTW010000017">
    <property type="protein sequence ID" value="MDZ7283178.1"/>
    <property type="molecule type" value="Genomic_DNA"/>
</dbReference>
<keyword evidence="1" id="KW-0812">Transmembrane</keyword>
<comment type="caution">
    <text evidence="3">The sequence shown here is derived from an EMBL/GenBank/DDBJ whole genome shotgun (WGS) entry which is preliminary data.</text>
</comment>
<feature type="transmembrane region" description="Helical" evidence="1">
    <location>
        <begin position="317"/>
        <end position="341"/>
    </location>
</feature>
<dbReference type="SUPFAM" id="SSF55486">
    <property type="entry name" value="Metalloproteases ('zincins'), catalytic domain"/>
    <property type="match status" value="1"/>
</dbReference>
<feature type="domain" description="Peptidase M1 membrane alanine aminopeptidase" evidence="2">
    <location>
        <begin position="868"/>
        <end position="1045"/>
    </location>
</feature>
<dbReference type="PANTHER" id="PTHR43471">
    <property type="entry name" value="ABC TRANSPORTER PERMEASE"/>
    <property type="match status" value="1"/>
</dbReference>
<dbReference type="Gene3D" id="1.10.390.10">
    <property type="entry name" value="Neutral Protease Domain 2"/>
    <property type="match status" value="1"/>
</dbReference>
<gene>
    <name evidence="3" type="ORF">N4G62_14215</name>
</gene>
<feature type="transmembrane region" description="Helical" evidence="1">
    <location>
        <begin position="564"/>
        <end position="586"/>
    </location>
</feature>
<keyword evidence="3" id="KW-0645">Protease</keyword>
<feature type="transmembrane region" description="Helical" evidence="1">
    <location>
        <begin position="353"/>
        <end position="377"/>
    </location>
</feature>
<feature type="transmembrane region" description="Helical" evidence="1">
    <location>
        <begin position="146"/>
        <end position="168"/>
    </location>
</feature>
<evidence type="ECO:0000313" key="4">
    <source>
        <dbReference type="Proteomes" id="UP001292182"/>
    </source>
</evidence>
<feature type="transmembrane region" description="Helical" evidence="1">
    <location>
        <begin position="527"/>
        <end position="544"/>
    </location>
</feature>
<evidence type="ECO:0000313" key="3">
    <source>
        <dbReference type="EMBL" id="MDZ7283178.1"/>
    </source>
</evidence>
<feature type="transmembrane region" description="Helical" evidence="1">
    <location>
        <begin position="240"/>
        <end position="263"/>
    </location>
</feature>
<dbReference type="Proteomes" id="UP001292182">
    <property type="component" value="Unassembled WGS sequence"/>
</dbReference>